<dbReference type="PROSITE" id="PS01175">
    <property type="entry name" value="RIBONUCLEASE_II"/>
    <property type="match status" value="1"/>
</dbReference>
<feature type="compositionally biased region" description="Low complexity" evidence="8">
    <location>
        <begin position="1127"/>
        <end position="1141"/>
    </location>
</feature>
<evidence type="ECO:0000256" key="4">
    <source>
        <dbReference type="ARBA" id="ARBA00022722"/>
    </source>
</evidence>
<dbReference type="NCBIfam" id="TIGR00358">
    <property type="entry name" value="3_prime_RNase"/>
    <property type="match status" value="1"/>
</dbReference>
<evidence type="ECO:0000313" key="10">
    <source>
        <dbReference type="EMBL" id="HIX56551.1"/>
    </source>
</evidence>
<feature type="domain" description="S1 motif" evidence="9">
    <location>
        <begin position="676"/>
        <end position="753"/>
    </location>
</feature>
<feature type="non-terminal residue" evidence="10">
    <location>
        <position position="1212"/>
    </location>
</feature>
<evidence type="ECO:0000256" key="2">
    <source>
        <dbReference type="ARBA" id="ARBA00012163"/>
    </source>
</evidence>
<feature type="compositionally biased region" description="Basic residues" evidence="8">
    <location>
        <begin position="1143"/>
        <end position="1153"/>
    </location>
</feature>
<sequence length="1212" mass="131965">MPENNKFNTPPQGYQRPQAASVFAELLQEENAPHGPLASDLKSALYVCAATKHYTFEEAVSDRKMLLLGMMLASVGFEGDTSSITHEDVMKVLQELLDCGALEYVGSGAGFVAPHFKTDSVGKVRCVIVSHTDSFVNGSTTELRFSDNFGEYPLYSKFLVVPGDEVSVVINHCTGLAYVKAITNKRAMLIGEASYNNEIYFRERGFNAFDVRLTKDGIPFKSGDLVVTEIVGRKGSNILIVRAREVIQNTGALNSFIFKAVLDHNLPNTWPEAVQYQVKSIPEKVEESETKGRIDLRNIPLVTIDGEDARDFDDAVFCKKEDDKFHLIVAIADVSYYVRSGSAIDNEALARCTSVYFPYYVIPMLPVELSNGICSLNPNVDRLCMVCDMIINQKGNIERYGFYPAVMKSHARLTYTEAHHMITEGEAIKSEHKQCVPWIKNLYEVYQALRKARDARGVFEFESTEVHFLFDQNWKISGMEPDDHNEAHELIEECMIAANICAATFVKTNKYDSLYRIHDRPDPERLEKLRAILSRYGIDLRGGDNPTPRDFRLVSEQVEKLPEGVHQIIALQMLRSMMKACYSPDNIGHFGLALENYSHFTSPIRRYPDLQIHRVIKFILEKQKKRSWGKIGSRFYSHEELVNLGIKCSDREVAAADAEYDVSNSLKCEYVKNFLNEVVQGTVSTVDKWGVFVTLNDFFIDGRIKPYNAYFYIDADRHCFSDSSGKTCYVGDQILVRIVNVNSMARMIELQPVSNKRKADNSFDLKGRMESLKSQAVSDPQPNNEDKDLFFSKLADISLGKQADSTDNITRPQRDYSIASELDLSTAKHVGETAMGKALAAAQEQAKEQEVQAQAQAQADSSVTDAKPATKAAKKSKKAAAKTTDEASAAAAQATSTEASVPNEEKKPKAKAKSKAKQSTAAAAQHVSPTVEKLLDEAPSNIDADLTGSKYPKTDKKKPKATKAAATDTQVAASSVTTEEAASEDKSSASVEVKAETKVKAKTKAKGTKSNAKSVQEAELPQTQTHQGAEPQDNPAEGTEMTTNSPEILDAKVKAKDADGDEVKSAPKVKASATKAAAKKAPAKKAAAKAEPAAADKPAADKPAADKPAAETKAPAKKAAAKKATAKAEPAAADKPAAEAKAPAKKAAAKKATAKAEPAAADKPAAETKAPAKKAAAKKSTAKAEPAAADKPAAEAKTPAKKAAAKKATAKA</sequence>
<gene>
    <name evidence="10" type="primary">rnr</name>
    <name evidence="10" type="ORF">H9850_03650</name>
</gene>
<comment type="catalytic activity">
    <reaction evidence="1">
        <text>Exonucleolytic cleavage in the 3'- to 5'-direction to yield nucleoside 5'-phosphates.</text>
        <dbReference type="EC" id="3.1.13.1"/>
    </reaction>
</comment>
<dbReference type="EMBL" id="DXEV01000073">
    <property type="protein sequence ID" value="HIX56551.1"/>
    <property type="molecule type" value="Genomic_DNA"/>
</dbReference>
<feature type="compositionally biased region" description="Basic residues" evidence="8">
    <location>
        <begin position="1077"/>
        <end position="1087"/>
    </location>
</feature>
<evidence type="ECO:0000259" key="9">
    <source>
        <dbReference type="PROSITE" id="PS50126"/>
    </source>
</evidence>
<dbReference type="Proteomes" id="UP000886829">
    <property type="component" value="Unassembled WGS sequence"/>
</dbReference>
<feature type="compositionally biased region" description="Basic residues" evidence="8">
    <location>
        <begin position="1199"/>
        <end position="1212"/>
    </location>
</feature>
<protein>
    <recommendedName>
        <fullName evidence="2">exoribonuclease II</fullName>
        <ecNumber evidence="2">3.1.13.1</ecNumber>
    </recommendedName>
</protein>
<dbReference type="HAMAP" id="MF_01895">
    <property type="entry name" value="RNase_R"/>
    <property type="match status" value="1"/>
</dbReference>
<feature type="compositionally biased region" description="Low complexity" evidence="8">
    <location>
        <begin position="851"/>
        <end position="871"/>
    </location>
</feature>
<dbReference type="EC" id="3.1.13.1" evidence="2"/>
<feature type="compositionally biased region" description="Basic and acidic residues" evidence="8">
    <location>
        <begin position="1049"/>
        <end position="1065"/>
    </location>
</feature>
<feature type="region of interest" description="Disordered" evidence="8">
    <location>
        <begin position="850"/>
        <end position="1212"/>
    </location>
</feature>
<evidence type="ECO:0000256" key="7">
    <source>
        <dbReference type="ARBA" id="ARBA00022884"/>
    </source>
</evidence>
<dbReference type="SMART" id="SM00955">
    <property type="entry name" value="RNB"/>
    <property type="match status" value="1"/>
</dbReference>
<dbReference type="InterPro" id="IPR004476">
    <property type="entry name" value="RNase_II/RNase_R"/>
</dbReference>
<feature type="compositionally biased region" description="Low complexity" evidence="8">
    <location>
        <begin position="962"/>
        <end position="980"/>
    </location>
</feature>
<keyword evidence="6" id="KW-0269">Exonuclease</keyword>
<dbReference type="InterPro" id="IPR003029">
    <property type="entry name" value="S1_domain"/>
</dbReference>
<evidence type="ECO:0000256" key="5">
    <source>
        <dbReference type="ARBA" id="ARBA00022801"/>
    </source>
</evidence>
<reference evidence="10" key="1">
    <citation type="journal article" date="2021" name="PeerJ">
        <title>Extensive microbial diversity within the chicken gut microbiome revealed by metagenomics and culture.</title>
        <authorList>
            <person name="Gilroy R."/>
            <person name="Ravi A."/>
            <person name="Getino M."/>
            <person name="Pursley I."/>
            <person name="Horton D.L."/>
            <person name="Alikhan N.F."/>
            <person name="Baker D."/>
            <person name="Gharbi K."/>
            <person name="Hall N."/>
            <person name="Watson M."/>
            <person name="Adriaenssens E.M."/>
            <person name="Foster-Nyarko E."/>
            <person name="Jarju S."/>
            <person name="Secka A."/>
            <person name="Antonio M."/>
            <person name="Oren A."/>
            <person name="Chaudhuri R.R."/>
            <person name="La Ragione R."/>
            <person name="Hildebrand F."/>
            <person name="Pallen M.J."/>
        </authorList>
    </citation>
    <scope>NUCLEOTIDE SEQUENCE</scope>
    <source>
        <strain evidence="10">USASDec5-558</strain>
    </source>
</reference>
<feature type="compositionally biased region" description="Low complexity" evidence="8">
    <location>
        <begin position="886"/>
        <end position="900"/>
    </location>
</feature>
<evidence type="ECO:0000313" key="11">
    <source>
        <dbReference type="Proteomes" id="UP000886829"/>
    </source>
</evidence>
<proteinExistence type="inferred from homology"/>
<reference evidence="10" key="2">
    <citation type="submission" date="2021-04" db="EMBL/GenBank/DDBJ databases">
        <authorList>
            <person name="Gilroy R."/>
        </authorList>
    </citation>
    <scope>NUCLEOTIDE SEQUENCE</scope>
    <source>
        <strain evidence="10">USASDec5-558</strain>
    </source>
</reference>
<feature type="compositionally biased region" description="Basic and acidic residues" evidence="8">
    <location>
        <begin position="983"/>
        <end position="999"/>
    </location>
</feature>
<dbReference type="NCBIfam" id="TIGR02063">
    <property type="entry name" value="RNase_R"/>
    <property type="match status" value="1"/>
</dbReference>
<dbReference type="PROSITE" id="PS50126">
    <property type="entry name" value="S1"/>
    <property type="match status" value="1"/>
</dbReference>
<dbReference type="InterPro" id="IPR001900">
    <property type="entry name" value="RNase_II/R"/>
</dbReference>
<accession>A0A9D1WCB0</accession>
<comment type="caution">
    <text evidence="10">The sequence shown here is derived from an EMBL/GenBank/DDBJ whole genome shotgun (WGS) entry which is preliminary data.</text>
</comment>
<keyword evidence="4" id="KW-0540">Nuclease</keyword>
<name>A0A9D1WCB0_9GAMM</name>
<dbReference type="AlphaFoldDB" id="A0A9D1WCB0"/>
<dbReference type="Gene3D" id="2.40.50.140">
    <property type="entry name" value="Nucleic acid-binding proteins"/>
    <property type="match status" value="1"/>
</dbReference>
<dbReference type="PANTHER" id="PTHR23355:SF9">
    <property type="entry name" value="DIS3-LIKE EXONUCLEASE 2"/>
    <property type="match status" value="1"/>
</dbReference>
<keyword evidence="7" id="KW-0694">RNA-binding</keyword>
<feature type="compositionally biased region" description="Low complexity" evidence="8">
    <location>
        <begin position="1155"/>
        <end position="1169"/>
    </location>
</feature>
<feature type="compositionally biased region" description="Basic residues" evidence="8">
    <location>
        <begin position="1115"/>
        <end position="1125"/>
    </location>
</feature>
<dbReference type="InterPro" id="IPR012340">
    <property type="entry name" value="NA-bd_OB-fold"/>
</dbReference>
<keyword evidence="3" id="KW-0963">Cytoplasm</keyword>
<organism evidence="10 11">
    <name type="scientific">Candidatus Anaerobiospirillum pullistercoris</name>
    <dbReference type="NCBI Taxonomy" id="2838452"/>
    <lineage>
        <taxon>Bacteria</taxon>
        <taxon>Pseudomonadati</taxon>
        <taxon>Pseudomonadota</taxon>
        <taxon>Gammaproteobacteria</taxon>
        <taxon>Aeromonadales</taxon>
        <taxon>Succinivibrionaceae</taxon>
        <taxon>Anaerobiospirillum</taxon>
    </lineage>
</organism>
<dbReference type="InterPro" id="IPR050180">
    <property type="entry name" value="RNR_Ribonuclease"/>
</dbReference>
<dbReference type="InterPro" id="IPR022966">
    <property type="entry name" value="RNase_II/R_CS"/>
</dbReference>
<dbReference type="GO" id="GO:0005829">
    <property type="term" value="C:cytosol"/>
    <property type="evidence" value="ECO:0007669"/>
    <property type="project" value="TreeGrafter"/>
</dbReference>
<dbReference type="GO" id="GO:0003723">
    <property type="term" value="F:RNA binding"/>
    <property type="evidence" value="ECO:0007669"/>
    <property type="project" value="UniProtKB-KW"/>
</dbReference>
<feature type="compositionally biased region" description="Low complexity" evidence="8">
    <location>
        <begin position="1066"/>
        <end position="1076"/>
    </location>
</feature>
<evidence type="ECO:0000256" key="6">
    <source>
        <dbReference type="ARBA" id="ARBA00022839"/>
    </source>
</evidence>
<dbReference type="SUPFAM" id="SSF50249">
    <property type="entry name" value="Nucleic acid-binding proteins"/>
    <property type="match status" value="2"/>
</dbReference>
<evidence type="ECO:0000256" key="8">
    <source>
        <dbReference type="SAM" id="MobiDB-lite"/>
    </source>
</evidence>
<keyword evidence="5" id="KW-0378">Hydrolase</keyword>
<dbReference type="Pfam" id="PF00773">
    <property type="entry name" value="RNB"/>
    <property type="match status" value="1"/>
</dbReference>
<dbReference type="PANTHER" id="PTHR23355">
    <property type="entry name" value="RIBONUCLEASE"/>
    <property type="match status" value="1"/>
</dbReference>
<evidence type="ECO:0000256" key="3">
    <source>
        <dbReference type="ARBA" id="ARBA00022490"/>
    </source>
</evidence>
<feature type="compositionally biased region" description="Basic and acidic residues" evidence="8">
    <location>
        <begin position="1098"/>
        <end position="1110"/>
    </location>
</feature>
<feature type="compositionally biased region" description="Basic residues" evidence="8">
    <location>
        <begin position="1171"/>
        <end position="1181"/>
    </location>
</feature>
<feature type="compositionally biased region" description="Low complexity" evidence="8">
    <location>
        <begin position="1183"/>
        <end position="1197"/>
    </location>
</feature>
<dbReference type="GO" id="GO:0008859">
    <property type="term" value="F:exoribonuclease II activity"/>
    <property type="evidence" value="ECO:0007669"/>
    <property type="project" value="UniProtKB-EC"/>
</dbReference>
<evidence type="ECO:0000256" key="1">
    <source>
        <dbReference type="ARBA" id="ARBA00001849"/>
    </source>
</evidence>
<dbReference type="GO" id="GO:0006402">
    <property type="term" value="P:mRNA catabolic process"/>
    <property type="evidence" value="ECO:0007669"/>
    <property type="project" value="TreeGrafter"/>
</dbReference>
<dbReference type="InterPro" id="IPR011805">
    <property type="entry name" value="RNase_R"/>
</dbReference>